<feature type="transmembrane region" description="Helical" evidence="8">
    <location>
        <begin position="326"/>
        <end position="346"/>
    </location>
</feature>
<evidence type="ECO:0000256" key="2">
    <source>
        <dbReference type="ARBA" id="ARBA00022475"/>
    </source>
</evidence>
<dbReference type="Pfam" id="PF12821">
    <property type="entry name" value="ThrE_2"/>
    <property type="match status" value="1"/>
</dbReference>
<evidence type="ECO:0000256" key="1">
    <source>
        <dbReference type="ARBA" id="ARBA00004651"/>
    </source>
</evidence>
<feature type="region of interest" description="Disordered" evidence="7">
    <location>
        <begin position="431"/>
        <end position="450"/>
    </location>
</feature>
<name>A0ABU3PXR4_9ACTN</name>
<dbReference type="PANTHER" id="PTHR34390:SF2">
    <property type="entry name" value="SUCCINATE TRANSPORTER SUBUNIT YJJP-RELATED"/>
    <property type="match status" value="1"/>
</dbReference>
<evidence type="ECO:0000259" key="10">
    <source>
        <dbReference type="Pfam" id="PF12821"/>
    </source>
</evidence>
<feature type="transmembrane region" description="Helical" evidence="8">
    <location>
        <begin position="302"/>
        <end position="320"/>
    </location>
</feature>
<dbReference type="InterPro" id="IPR024528">
    <property type="entry name" value="ThrE_2"/>
</dbReference>
<gene>
    <name evidence="11" type="ORF">RDV89_12805</name>
</gene>
<proteinExistence type="inferred from homology"/>
<feature type="domain" description="Threonine/Serine exporter ThrE" evidence="10">
    <location>
        <begin position="283"/>
        <end position="409"/>
    </location>
</feature>
<dbReference type="Pfam" id="PF06738">
    <property type="entry name" value="ThrE"/>
    <property type="match status" value="1"/>
</dbReference>
<reference evidence="11 12" key="1">
    <citation type="submission" date="2023-08" db="EMBL/GenBank/DDBJ databases">
        <title>Nocardioides seae sp. nov., a bacterium isolated from a soil.</title>
        <authorList>
            <person name="Wang X."/>
        </authorList>
    </citation>
    <scope>NUCLEOTIDE SEQUENCE [LARGE SCALE GENOMIC DNA]</scope>
    <source>
        <strain evidence="11 12">YZH12</strain>
    </source>
</reference>
<keyword evidence="3 8" id="KW-0812">Transmembrane</keyword>
<comment type="caution">
    <text evidence="11">The sequence shown here is derived from an EMBL/GenBank/DDBJ whole genome shotgun (WGS) entry which is preliminary data.</text>
</comment>
<feature type="transmembrane region" description="Helical" evidence="8">
    <location>
        <begin position="353"/>
        <end position="374"/>
    </location>
</feature>
<keyword evidence="4 8" id="KW-1133">Transmembrane helix</keyword>
<evidence type="ECO:0000313" key="12">
    <source>
        <dbReference type="Proteomes" id="UP001268542"/>
    </source>
</evidence>
<evidence type="ECO:0000256" key="3">
    <source>
        <dbReference type="ARBA" id="ARBA00022692"/>
    </source>
</evidence>
<feature type="transmembrane region" description="Helical" evidence="8">
    <location>
        <begin position="143"/>
        <end position="163"/>
    </location>
</feature>
<evidence type="ECO:0000259" key="9">
    <source>
        <dbReference type="Pfam" id="PF06738"/>
    </source>
</evidence>
<feature type="transmembrane region" description="Helical" evidence="8">
    <location>
        <begin position="277"/>
        <end position="295"/>
    </location>
</feature>
<feature type="transmembrane region" description="Helical" evidence="8">
    <location>
        <begin position="201"/>
        <end position="221"/>
    </location>
</feature>
<organism evidence="11 12">
    <name type="scientific">Nocardioides imazamoxiresistens</name>
    <dbReference type="NCBI Taxonomy" id="3231893"/>
    <lineage>
        <taxon>Bacteria</taxon>
        <taxon>Bacillati</taxon>
        <taxon>Actinomycetota</taxon>
        <taxon>Actinomycetes</taxon>
        <taxon>Propionibacteriales</taxon>
        <taxon>Nocardioidaceae</taxon>
        <taxon>Nocardioides</taxon>
    </lineage>
</organism>
<feature type="transmembrane region" description="Helical" evidence="8">
    <location>
        <begin position="241"/>
        <end position="265"/>
    </location>
</feature>
<evidence type="ECO:0000256" key="7">
    <source>
        <dbReference type="SAM" id="MobiDB-lite"/>
    </source>
</evidence>
<dbReference type="EMBL" id="JAVYII010000005">
    <property type="protein sequence ID" value="MDT9593954.1"/>
    <property type="molecule type" value="Genomic_DNA"/>
</dbReference>
<dbReference type="PANTHER" id="PTHR34390">
    <property type="entry name" value="UPF0442 PROTEIN YJJB-RELATED"/>
    <property type="match status" value="1"/>
</dbReference>
<keyword evidence="2" id="KW-1003">Cell membrane</keyword>
<dbReference type="InterPro" id="IPR010619">
    <property type="entry name" value="ThrE-like_N"/>
</dbReference>
<feature type="compositionally biased region" description="Basic residues" evidence="7">
    <location>
        <begin position="438"/>
        <end position="450"/>
    </location>
</feature>
<evidence type="ECO:0000313" key="11">
    <source>
        <dbReference type="EMBL" id="MDT9593954.1"/>
    </source>
</evidence>
<evidence type="ECO:0000256" key="5">
    <source>
        <dbReference type="ARBA" id="ARBA00023136"/>
    </source>
</evidence>
<dbReference type="RefSeq" id="WP_315733440.1">
    <property type="nucleotide sequence ID" value="NZ_JAVYII010000005.1"/>
</dbReference>
<evidence type="ECO:0000256" key="4">
    <source>
        <dbReference type="ARBA" id="ARBA00022989"/>
    </source>
</evidence>
<evidence type="ECO:0000256" key="8">
    <source>
        <dbReference type="SAM" id="Phobius"/>
    </source>
</evidence>
<feature type="domain" description="Threonine/serine exporter-like N-terminal" evidence="9">
    <location>
        <begin position="16"/>
        <end position="257"/>
    </location>
</feature>
<dbReference type="Proteomes" id="UP001268542">
    <property type="component" value="Unassembled WGS sequence"/>
</dbReference>
<protein>
    <submittedName>
        <fullName evidence="11">Threonine/serine exporter family protein</fullName>
    </submittedName>
</protein>
<feature type="transmembrane region" description="Helical" evidence="8">
    <location>
        <begin position="175"/>
        <end position="195"/>
    </location>
</feature>
<comment type="subcellular location">
    <subcellularLocation>
        <location evidence="1">Cell membrane</location>
        <topology evidence="1">Multi-pass membrane protein</topology>
    </subcellularLocation>
</comment>
<evidence type="ECO:0000256" key="6">
    <source>
        <dbReference type="ARBA" id="ARBA00034125"/>
    </source>
</evidence>
<dbReference type="InterPro" id="IPR050539">
    <property type="entry name" value="ThrE_Dicarb/AminoAcid_Exp"/>
</dbReference>
<sequence>MSAEPTDTRTTNLTLDLCLKIGELLLSSGAGAADVTATMQSVALHLGIRHPEIDVTFTSLAMSYQPDPGDPPITQMRQVKHREIDYDDLTRVDRLVTDVLRDRVDLMEARSRLATIVSSGHQLPRWAVTLSWGLMCGGVTLQLGGSLLVVGLALVAAVLIHRVLVQMARRRLPAFYQQVAGGLVAASLAVGIAAIEPDADVSLMVTANIIMLLAGIGFMAAIQDALTGFYVTGGARVLEALLATAGIIAGVSGGLTLAGIVGVQISPIDPGRAGWEGVGTLALGSAVCAAAFAVASYAPWRSVVPVAVVASAAILLYSAVREASDSRVWAAALAAFGIGLVAYGVAGRVRVPPLVIVVPAIVPMLPGLTIYRGLSLLAEGGAMTSIGLLALIQAASIAVALASGVILGEYVAQPLRREASRLESRLSGPRLVGPLRARTPRRRSRTRTRS</sequence>
<comment type="similarity">
    <text evidence="6">Belongs to the ThrE exporter (TC 2.A.79) family.</text>
</comment>
<keyword evidence="12" id="KW-1185">Reference proteome</keyword>
<feature type="transmembrane region" description="Helical" evidence="8">
    <location>
        <begin position="386"/>
        <end position="412"/>
    </location>
</feature>
<keyword evidence="5 8" id="KW-0472">Membrane</keyword>
<accession>A0ABU3PXR4</accession>